<gene>
    <name evidence="2" type="ORF">C1Y40_04105</name>
</gene>
<feature type="region of interest" description="Disordered" evidence="1">
    <location>
        <begin position="1"/>
        <end position="52"/>
    </location>
</feature>
<reference evidence="2 3" key="1">
    <citation type="journal article" date="2017" name="Int. J. Syst. Evol. Microbiol.">
        <title>Mycobacterium talmoniae sp. nov., a slowly growing mycobacterium isolated from human respiratory samples.</title>
        <authorList>
            <person name="Davidson R.M."/>
            <person name="DeGroote M.A."/>
            <person name="Marola J.L."/>
            <person name="Buss S."/>
            <person name="Jones V."/>
            <person name="McNeil M.R."/>
            <person name="Freifeld A.G."/>
            <person name="Elaine Epperson L."/>
            <person name="Hasan N.A."/>
            <person name="Jackson M."/>
            <person name="Iwen P.C."/>
            <person name="Salfinger M."/>
            <person name="Strong M."/>
        </authorList>
    </citation>
    <scope>NUCLEOTIDE SEQUENCE [LARGE SCALE GENOMIC DNA]</scope>
    <source>
        <strain evidence="2 3">ATCC BAA-2683</strain>
    </source>
</reference>
<evidence type="ECO:0000256" key="1">
    <source>
        <dbReference type="SAM" id="MobiDB-lite"/>
    </source>
</evidence>
<name>A0A2S8BGE3_9MYCO</name>
<dbReference type="AlphaFoldDB" id="A0A2S8BGE3"/>
<protein>
    <submittedName>
        <fullName evidence="2">Uncharacterized protein</fullName>
    </submittedName>
</protein>
<dbReference type="Proteomes" id="UP000238296">
    <property type="component" value="Unassembled WGS sequence"/>
</dbReference>
<organism evidence="2 3">
    <name type="scientific">Mycobacterium talmoniae</name>
    <dbReference type="NCBI Taxonomy" id="1858794"/>
    <lineage>
        <taxon>Bacteria</taxon>
        <taxon>Bacillati</taxon>
        <taxon>Actinomycetota</taxon>
        <taxon>Actinomycetes</taxon>
        <taxon>Mycobacteriales</taxon>
        <taxon>Mycobacteriaceae</taxon>
        <taxon>Mycobacterium</taxon>
    </lineage>
</organism>
<evidence type="ECO:0000313" key="2">
    <source>
        <dbReference type="EMBL" id="PQM45737.1"/>
    </source>
</evidence>
<comment type="caution">
    <text evidence="2">The sequence shown here is derived from an EMBL/GenBank/DDBJ whole genome shotgun (WGS) entry which is preliminary data.</text>
</comment>
<proteinExistence type="predicted"/>
<dbReference type="EMBL" id="PPEA01000599">
    <property type="protein sequence ID" value="PQM45737.1"/>
    <property type="molecule type" value="Genomic_DNA"/>
</dbReference>
<feature type="compositionally biased region" description="Polar residues" evidence="1">
    <location>
        <begin position="1"/>
        <end position="38"/>
    </location>
</feature>
<evidence type="ECO:0000313" key="3">
    <source>
        <dbReference type="Proteomes" id="UP000238296"/>
    </source>
</evidence>
<sequence length="52" mass="5111">MSIIQPTAVATVSQPSHASASRGVSPNSAPTNGTSSTVAPARVATDSRVSTT</sequence>
<accession>A0A2S8BGE3</accession>